<feature type="domain" description="PucR C-terminal helix-turn-helix" evidence="3">
    <location>
        <begin position="406"/>
        <end position="463"/>
    </location>
</feature>
<comment type="similarity">
    <text evidence="1">Belongs to the CdaR family.</text>
</comment>
<evidence type="ECO:0000256" key="1">
    <source>
        <dbReference type="ARBA" id="ARBA00006754"/>
    </source>
</evidence>
<keyword evidence="6" id="KW-1185">Reference proteome</keyword>
<dbReference type="PANTHER" id="PTHR33744">
    <property type="entry name" value="CARBOHYDRATE DIACID REGULATOR"/>
    <property type="match status" value="1"/>
</dbReference>
<feature type="domain" description="Purine catabolism PurC-like" evidence="2">
    <location>
        <begin position="26"/>
        <end position="120"/>
    </location>
</feature>
<evidence type="ECO:0000259" key="3">
    <source>
        <dbReference type="Pfam" id="PF13556"/>
    </source>
</evidence>
<comment type="caution">
    <text evidence="5">The sequence shown here is derived from an EMBL/GenBank/DDBJ whole genome shotgun (WGS) entry which is preliminary data.</text>
</comment>
<sequence>MSITLSDLLAAGGLNLTRHGSAPLSPRPIQWVAVTELEDPSPFLGGGEVVLTTGLRHRSGAAQQRFVQSVERAGVIGIGFGTGLSHGSVPASLLAEADRLGVPVFEVPYGTPFMALGKLVADSLSAQHVAQLHQLLSGHQVLAEALLSGKGLPRLLAELSRLVEADVALFQYGAPVFATSDTDASWRRIPVPTGMRDRCTLAIAEPSVQPDIIAYAQSLIGVELSNQAARRASSRAVAGQLLGDVVDGRLAGPDAAVRLQAAGIDSGLRQAILLVEVASGQIRTLPTLPLPAAFIDVPTAIHENLLAVVVPAADANVLAAELSAYLFGAGLTAKVGIGGSYTEAAGLRWSYYEAREALRNGAAVNEPDRLNLTSLLMASRDVPLSDLAAEALDPLIAFDKKHGAQLIPTLDTYLLLNGSVAAVAADLGLHRNTVRYRLAQIAELTGYDPAVTADRVHLYLALNVRRLGS</sequence>
<dbReference type="EMBL" id="JANFLP010000005">
    <property type="protein sequence ID" value="MCQ1949159.1"/>
    <property type="molecule type" value="Genomic_DNA"/>
</dbReference>
<dbReference type="Pfam" id="PF17853">
    <property type="entry name" value="GGDEF_2"/>
    <property type="match status" value="1"/>
</dbReference>
<dbReference type="InterPro" id="IPR051448">
    <property type="entry name" value="CdaR-like_regulators"/>
</dbReference>
<evidence type="ECO:0000313" key="6">
    <source>
        <dbReference type="Proteomes" id="UP001206924"/>
    </source>
</evidence>
<name>A0ABT1NN59_9MICC</name>
<accession>A0ABT1NN59</accession>
<reference evidence="5 6" key="1">
    <citation type="submission" date="2022-07" db="EMBL/GenBank/DDBJ databases">
        <title>Novel species in genus Arthrobacter.</title>
        <authorList>
            <person name="Liu Y."/>
        </authorList>
    </citation>
    <scope>NUCLEOTIDE SEQUENCE [LARGE SCALE GENOMIC DNA]</scope>
    <source>
        <strain evidence="6">zg-Y859</strain>
    </source>
</reference>
<protein>
    <submittedName>
        <fullName evidence="5">PucR family transcriptional regulator ligand-binding domain-containing protein</fullName>
    </submittedName>
</protein>
<dbReference type="Pfam" id="PF07905">
    <property type="entry name" value="PucR"/>
    <property type="match status" value="1"/>
</dbReference>
<proteinExistence type="inferred from homology"/>
<evidence type="ECO:0000259" key="2">
    <source>
        <dbReference type="Pfam" id="PF07905"/>
    </source>
</evidence>
<dbReference type="Gene3D" id="1.10.10.2840">
    <property type="entry name" value="PucR C-terminal helix-turn-helix domain"/>
    <property type="match status" value="1"/>
</dbReference>
<dbReference type="InterPro" id="IPR042070">
    <property type="entry name" value="PucR_C-HTH_sf"/>
</dbReference>
<gene>
    <name evidence="5" type="ORF">NNX28_04340</name>
</gene>
<dbReference type="Pfam" id="PF13556">
    <property type="entry name" value="HTH_30"/>
    <property type="match status" value="1"/>
</dbReference>
<evidence type="ECO:0000313" key="5">
    <source>
        <dbReference type="EMBL" id="MCQ1949159.1"/>
    </source>
</evidence>
<dbReference type="InterPro" id="IPR041522">
    <property type="entry name" value="CdaR_GGDEF"/>
</dbReference>
<dbReference type="InterPro" id="IPR012914">
    <property type="entry name" value="PucR_dom"/>
</dbReference>
<dbReference type="InterPro" id="IPR025736">
    <property type="entry name" value="PucR_C-HTH_dom"/>
</dbReference>
<dbReference type="Proteomes" id="UP001206924">
    <property type="component" value="Unassembled WGS sequence"/>
</dbReference>
<evidence type="ECO:0000259" key="4">
    <source>
        <dbReference type="Pfam" id="PF17853"/>
    </source>
</evidence>
<organism evidence="5 6">
    <name type="scientific">Arthrobacter jinronghuae</name>
    <dbReference type="NCBI Taxonomy" id="2964609"/>
    <lineage>
        <taxon>Bacteria</taxon>
        <taxon>Bacillati</taxon>
        <taxon>Actinomycetota</taxon>
        <taxon>Actinomycetes</taxon>
        <taxon>Micrococcales</taxon>
        <taxon>Micrococcaceae</taxon>
        <taxon>Arthrobacter</taxon>
    </lineage>
</organism>
<feature type="domain" description="CdaR GGDEF-like" evidence="4">
    <location>
        <begin position="248"/>
        <end position="359"/>
    </location>
</feature>
<dbReference type="PANTHER" id="PTHR33744:SF7">
    <property type="entry name" value="PUCR FAMILY TRANSCRIPTIONAL REGULATOR"/>
    <property type="match status" value="1"/>
</dbReference>
<dbReference type="RefSeq" id="WP_255864967.1">
    <property type="nucleotide sequence ID" value="NZ_CP104263.1"/>
</dbReference>